<accession>A0A6P8WM93</accession>
<proteinExistence type="predicted"/>
<dbReference type="AlphaFoldDB" id="A0A6P8WM93"/>
<dbReference type="OrthoDB" id="7851849at2759"/>
<evidence type="ECO:0000313" key="3">
    <source>
        <dbReference type="RefSeq" id="XP_034103864.1"/>
    </source>
</evidence>
<feature type="compositionally biased region" description="Basic and acidic residues" evidence="1">
    <location>
        <begin position="1"/>
        <end position="15"/>
    </location>
</feature>
<feature type="region of interest" description="Disordered" evidence="1">
    <location>
        <begin position="1"/>
        <end position="42"/>
    </location>
</feature>
<feature type="compositionally biased region" description="Basic residues" evidence="1">
    <location>
        <begin position="27"/>
        <end position="38"/>
    </location>
</feature>
<name>A0A6P8WM93_DROAB</name>
<gene>
    <name evidence="3" type="primary">LOC117567774</name>
</gene>
<dbReference type="GeneID" id="117567774"/>
<organism evidence="2 3">
    <name type="scientific">Drosophila albomicans</name>
    <name type="common">Fruit fly</name>
    <dbReference type="NCBI Taxonomy" id="7291"/>
    <lineage>
        <taxon>Eukaryota</taxon>
        <taxon>Metazoa</taxon>
        <taxon>Ecdysozoa</taxon>
        <taxon>Arthropoda</taxon>
        <taxon>Hexapoda</taxon>
        <taxon>Insecta</taxon>
        <taxon>Pterygota</taxon>
        <taxon>Neoptera</taxon>
        <taxon>Endopterygota</taxon>
        <taxon>Diptera</taxon>
        <taxon>Brachycera</taxon>
        <taxon>Muscomorpha</taxon>
        <taxon>Ephydroidea</taxon>
        <taxon>Drosophilidae</taxon>
        <taxon>Drosophila</taxon>
    </lineage>
</organism>
<evidence type="ECO:0000256" key="1">
    <source>
        <dbReference type="SAM" id="MobiDB-lite"/>
    </source>
</evidence>
<dbReference type="Proteomes" id="UP000515160">
    <property type="component" value="Chromosome 3"/>
</dbReference>
<sequence length="195" mass="22981">MSMDRQEEQQLDKPIMEPPVLNISGRRSTKPHRVKQNKKTSATSAEPIFDNKLFPLMLSKILLKPEPPVNTKLAQYDHRYLGVLCLKNKKTNVKIYHMFPTRDSTMRTDYDNTGKIYDDKPDIQSWNNVTTEAICPETLRRSAVTYFSNEKWNKDGNIMEAQFDEWELSNKLQELRMQQIKNLFNYIKFLKMSKS</sequence>
<reference evidence="3" key="1">
    <citation type="submission" date="2025-08" db="UniProtKB">
        <authorList>
            <consortium name="RefSeq"/>
        </authorList>
    </citation>
    <scope>IDENTIFICATION</scope>
    <source>
        <strain evidence="3">15112-1751.03</strain>
        <tissue evidence="3">Whole Adult</tissue>
    </source>
</reference>
<evidence type="ECO:0000313" key="2">
    <source>
        <dbReference type="Proteomes" id="UP000515160"/>
    </source>
</evidence>
<protein>
    <submittedName>
        <fullName evidence="3">Uncharacterized protein LOC117567774</fullName>
    </submittedName>
</protein>
<dbReference type="RefSeq" id="XP_034103864.1">
    <property type="nucleotide sequence ID" value="XM_034247973.2"/>
</dbReference>
<keyword evidence="2" id="KW-1185">Reference proteome</keyword>